<evidence type="ECO:0000313" key="2">
    <source>
        <dbReference type="Proteomes" id="UP000029066"/>
    </source>
</evidence>
<protein>
    <recommendedName>
        <fullName evidence="3">Bacteriophage abortive infection AbiH</fullName>
    </recommendedName>
</protein>
<comment type="caution">
    <text evidence="1">The sequence shown here is derived from an EMBL/GenBank/DDBJ whole genome shotgun (WGS) entry which is preliminary data.</text>
</comment>
<dbReference type="STRING" id="1437607.BISA_2302"/>
<sequence>MICMVNDDFSQLIILGNGFDISCGLPSRYSDFYKTRPAVAEIFNCACQAKANVNIWDVILGSSKGKQENWAGIEDAIKEWVMTSHDIGAPAMPVEKVAYYLARDDFSVYPECSVIKELDSEYPVAYYLKLKFLNSDERIMNWRSYISRILDIFLDQLEKYEKIFQDYLGDVLQLRNDDYRYRASRRVSSLISYGVSDLSLELIQKTSILSFNFTLPFYNSPIADVGISSLQDEFDVCQNVHGTLAVENSFFGIDGKDLMDNEDFLPFTKTYRIINEQNKRYSCVLGKRNFSIIKIFGHSMCESDYSYFQAVFDDVDLYHSHTKIIAFYSEDIPDDKTVQTKRLVRLLSVYGSTLDNRDHGKNLIHKMVLEGRIEIACLS</sequence>
<dbReference type="EMBL" id="JGZN01000015">
    <property type="protein sequence ID" value="KFI91547.1"/>
    <property type="molecule type" value="Genomic_DNA"/>
</dbReference>
<reference evidence="1 2" key="1">
    <citation type="submission" date="2014-03" db="EMBL/GenBank/DDBJ databases">
        <title>Genomics of Bifidobacteria.</title>
        <authorList>
            <person name="Ventura M."/>
            <person name="Milani C."/>
            <person name="Lugli G.A."/>
        </authorList>
    </citation>
    <scope>NUCLEOTIDE SEQUENCE [LARGE SCALE GENOMIC DNA]</scope>
    <source>
        <strain evidence="1 2">DSM 23967</strain>
    </source>
</reference>
<proteinExistence type="predicted"/>
<dbReference type="AlphaFoldDB" id="A0A087D7P7"/>
<gene>
    <name evidence="1" type="ORF">BISA_2302</name>
</gene>
<accession>A0A087D7P7</accession>
<dbReference type="Proteomes" id="UP000029066">
    <property type="component" value="Unassembled WGS sequence"/>
</dbReference>
<organism evidence="1 2">
    <name type="scientific">Bifidobacterium saguini DSM 23967</name>
    <dbReference type="NCBI Taxonomy" id="1437607"/>
    <lineage>
        <taxon>Bacteria</taxon>
        <taxon>Bacillati</taxon>
        <taxon>Actinomycetota</taxon>
        <taxon>Actinomycetes</taxon>
        <taxon>Bifidobacteriales</taxon>
        <taxon>Bifidobacteriaceae</taxon>
        <taxon>Bifidobacterium</taxon>
    </lineage>
</organism>
<dbReference type="InterPro" id="IPR025935">
    <property type="entry name" value="AbiH"/>
</dbReference>
<name>A0A087D7P7_9BIFI</name>
<evidence type="ECO:0000313" key="1">
    <source>
        <dbReference type="EMBL" id="KFI91547.1"/>
    </source>
</evidence>
<evidence type="ECO:0008006" key="3">
    <source>
        <dbReference type="Google" id="ProtNLM"/>
    </source>
</evidence>
<dbReference type="Pfam" id="PF14253">
    <property type="entry name" value="AbiH"/>
    <property type="match status" value="1"/>
</dbReference>